<dbReference type="SUPFAM" id="SSF53850">
    <property type="entry name" value="Periplasmic binding protein-like II"/>
    <property type="match status" value="1"/>
</dbReference>
<dbReference type="Pfam" id="PF03466">
    <property type="entry name" value="LysR_substrate"/>
    <property type="match status" value="1"/>
</dbReference>
<dbReference type="PANTHER" id="PTHR30126:SF40">
    <property type="entry name" value="HTH-TYPE TRANSCRIPTIONAL REGULATOR GLTR"/>
    <property type="match status" value="1"/>
</dbReference>
<dbReference type="OrthoDB" id="9803735at2"/>
<evidence type="ECO:0000313" key="6">
    <source>
        <dbReference type="EMBL" id="BBM86501.1"/>
    </source>
</evidence>
<dbReference type="PROSITE" id="PS50931">
    <property type="entry name" value="HTH_LYSR"/>
    <property type="match status" value="1"/>
</dbReference>
<name>A0A5S9ISA1_UABAM</name>
<accession>A0A5S9ISA1</accession>
<dbReference type="AlphaFoldDB" id="A0A5S9ISA1"/>
<evidence type="ECO:0000256" key="4">
    <source>
        <dbReference type="ARBA" id="ARBA00023163"/>
    </source>
</evidence>
<dbReference type="InterPro" id="IPR005119">
    <property type="entry name" value="LysR_subst-bd"/>
</dbReference>
<dbReference type="KEGG" id="uam:UABAM_04887"/>
<dbReference type="Pfam" id="PF00126">
    <property type="entry name" value="HTH_1"/>
    <property type="match status" value="1"/>
</dbReference>
<dbReference type="PANTHER" id="PTHR30126">
    <property type="entry name" value="HTH-TYPE TRANSCRIPTIONAL REGULATOR"/>
    <property type="match status" value="1"/>
</dbReference>
<keyword evidence="3" id="KW-0238">DNA-binding</keyword>
<evidence type="ECO:0000313" key="7">
    <source>
        <dbReference type="Proteomes" id="UP000326354"/>
    </source>
</evidence>
<keyword evidence="7" id="KW-1185">Reference proteome</keyword>
<evidence type="ECO:0000256" key="3">
    <source>
        <dbReference type="ARBA" id="ARBA00023125"/>
    </source>
</evidence>
<dbReference type="Gene3D" id="3.40.190.290">
    <property type="match status" value="1"/>
</dbReference>
<dbReference type="Proteomes" id="UP000326354">
    <property type="component" value="Chromosome"/>
</dbReference>
<dbReference type="Gene3D" id="1.10.10.10">
    <property type="entry name" value="Winged helix-like DNA-binding domain superfamily/Winged helix DNA-binding domain"/>
    <property type="match status" value="1"/>
</dbReference>
<dbReference type="PRINTS" id="PR00039">
    <property type="entry name" value="HTHLYSR"/>
</dbReference>
<gene>
    <name evidence="6" type="ORF">UABAM_04887</name>
</gene>
<dbReference type="SUPFAM" id="SSF46785">
    <property type="entry name" value="Winged helix' DNA-binding domain"/>
    <property type="match status" value="1"/>
</dbReference>
<protein>
    <submittedName>
        <fullName evidence="6">LysR family transcriptional regulator</fullName>
    </submittedName>
</protein>
<dbReference type="InterPro" id="IPR000847">
    <property type="entry name" value="LysR_HTH_N"/>
</dbReference>
<keyword evidence="4" id="KW-0804">Transcription</keyword>
<dbReference type="GO" id="GO:0003700">
    <property type="term" value="F:DNA-binding transcription factor activity"/>
    <property type="evidence" value="ECO:0007669"/>
    <property type="project" value="InterPro"/>
</dbReference>
<comment type="similarity">
    <text evidence="1">Belongs to the LysR transcriptional regulatory family.</text>
</comment>
<dbReference type="InterPro" id="IPR036390">
    <property type="entry name" value="WH_DNA-bd_sf"/>
</dbReference>
<reference evidence="6 7" key="1">
    <citation type="submission" date="2019-08" db="EMBL/GenBank/DDBJ databases">
        <title>Complete genome sequence of Candidatus Uab amorphum.</title>
        <authorList>
            <person name="Shiratori T."/>
            <person name="Suzuki S."/>
            <person name="Kakizawa Y."/>
            <person name="Ishida K."/>
        </authorList>
    </citation>
    <scope>NUCLEOTIDE SEQUENCE [LARGE SCALE GENOMIC DNA]</scope>
    <source>
        <strain evidence="6 7">SRT547</strain>
    </source>
</reference>
<dbReference type="RefSeq" id="WP_151970555.1">
    <property type="nucleotide sequence ID" value="NZ_AP019860.1"/>
</dbReference>
<dbReference type="InterPro" id="IPR036388">
    <property type="entry name" value="WH-like_DNA-bd_sf"/>
</dbReference>
<evidence type="ECO:0000256" key="2">
    <source>
        <dbReference type="ARBA" id="ARBA00023015"/>
    </source>
</evidence>
<dbReference type="CDD" id="cd05466">
    <property type="entry name" value="PBP2_LTTR_substrate"/>
    <property type="match status" value="1"/>
</dbReference>
<sequence length="289" mass="33506">MDFDLNLLLCFKVVAQKKSISKAAEVLCITQPAVSTQIKKLEAQLQIQLFERHNRGLVLTQPGRYLLGEVIKWETVLNDAVQETRNLHNGIGGTIRIGTYSTISSHLLPAKIKTFCTQFPQVTFTFEYGTTKEIMQRVSVHELDCAILCDVVPHPNLQQTMFFRDEMLLVAKKSLKYSTKKQNTWNLLSYPHRQEDCFIQVQKHYKSLWKNANVVVESENFETLKQCLLQGLGASFMPHYIIQDKKHTLEMLKMKKRIAIEFFFVTPLSYARKSVMKFREHLITEFSKV</sequence>
<dbReference type="EMBL" id="AP019860">
    <property type="protein sequence ID" value="BBM86501.1"/>
    <property type="molecule type" value="Genomic_DNA"/>
</dbReference>
<evidence type="ECO:0000256" key="1">
    <source>
        <dbReference type="ARBA" id="ARBA00009437"/>
    </source>
</evidence>
<dbReference type="FunFam" id="1.10.10.10:FF:000001">
    <property type="entry name" value="LysR family transcriptional regulator"/>
    <property type="match status" value="1"/>
</dbReference>
<keyword evidence="2" id="KW-0805">Transcription regulation</keyword>
<dbReference type="GO" id="GO:0000976">
    <property type="term" value="F:transcription cis-regulatory region binding"/>
    <property type="evidence" value="ECO:0007669"/>
    <property type="project" value="TreeGrafter"/>
</dbReference>
<feature type="domain" description="HTH lysR-type" evidence="5">
    <location>
        <begin position="3"/>
        <end position="60"/>
    </location>
</feature>
<organism evidence="6 7">
    <name type="scientific">Uabimicrobium amorphum</name>
    <dbReference type="NCBI Taxonomy" id="2596890"/>
    <lineage>
        <taxon>Bacteria</taxon>
        <taxon>Pseudomonadati</taxon>
        <taxon>Planctomycetota</taxon>
        <taxon>Candidatus Uabimicrobiia</taxon>
        <taxon>Candidatus Uabimicrobiales</taxon>
        <taxon>Candidatus Uabimicrobiaceae</taxon>
        <taxon>Candidatus Uabimicrobium</taxon>
    </lineage>
</organism>
<evidence type="ECO:0000259" key="5">
    <source>
        <dbReference type="PROSITE" id="PS50931"/>
    </source>
</evidence>
<proteinExistence type="inferred from homology"/>